<accession>A0A426Z4W3</accession>
<comment type="caution">
    <text evidence="2">The sequence shown here is derived from an EMBL/GenBank/DDBJ whole genome shotgun (WGS) entry which is preliminary data.</text>
</comment>
<gene>
    <name evidence="2" type="ORF">B296_00046175</name>
</gene>
<dbReference type="EMBL" id="AMZH03008415">
    <property type="protein sequence ID" value="RRT59001.1"/>
    <property type="molecule type" value="Genomic_DNA"/>
</dbReference>
<evidence type="ECO:0000256" key="1">
    <source>
        <dbReference type="SAM" id="MobiDB-lite"/>
    </source>
</evidence>
<proteinExistence type="predicted"/>
<sequence length="117" mass="13610">MEAWNGCPFMWRTACRAPHPTPPLTHFQLQHPCKPQKFPSLPWPTGLQKVSSSSLKSRKRIRHQHQLWVVVVEEVEERRRWERRECSQGGALTACHKRHHSGGQGHWDPKPSAMHVV</sequence>
<feature type="region of interest" description="Disordered" evidence="1">
    <location>
        <begin position="93"/>
        <end position="117"/>
    </location>
</feature>
<evidence type="ECO:0000313" key="2">
    <source>
        <dbReference type="EMBL" id="RRT59001.1"/>
    </source>
</evidence>
<organism evidence="2 3">
    <name type="scientific">Ensete ventricosum</name>
    <name type="common">Abyssinian banana</name>
    <name type="synonym">Musa ensete</name>
    <dbReference type="NCBI Taxonomy" id="4639"/>
    <lineage>
        <taxon>Eukaryota</taxon>
        <taxon>Viridiplantae</taxon>
        <taxon>Streptophyta</taxon>
        <taxon>Embryophyta</taxon>
        <taxon>Tracheophyta</taxon>
        <taxon>Spermatophyta</taxon>
        <taxon>Magnoliopsida</taxon>
        <taxon>Liliopsida</taxon>
        <taxon>Zingiberales</taxon>
        <taxon>Musaceae</taxon>
        <taxon>Ensete</taxon>
    </lineage>
</organism>
<dbReference type="Proteomes" id="UP000287651">
    <property type="component" value="Unassembled WGS sequence"/>
</dbReference>
<reference evidence="2 3" key="1">
    <citation type="journal article" date="2014" name="Agronomy (Basel)">
        <title>A Draft Genome Sequence for Ensete ventricosum, the Drought-Tolerant Tree Against Hunger.</title>
        <authorList>
            <person name="Harrison J."/>
            <person name="Moore K.A."/>
            <person name="Paszkiewicz K."/>
            <person name="Jones T."/>
            <person name="Grant M."/>
            <person name="Ambacheew D."/>
            <person name="Muzemil S."/>
            <person name="Studholme D.J."/>
        </authorList>
    </citation>
    <scope>NUCLEOTIDE SEQUENCE [LARGE SCALE GENOMIC DNA]</scope>
</reference>
<protein>
    <submittedName>
        <fullName evidence="2">Uncharacterized protein</fullName>
    </submittedName>
</protein>
<name>A0A426Z4W3_ENSVE</name>
<evidence type="ECO:0000313" key="3">
    <source>
        <dbReference type="Proteomes" id="UP000287651"/>
    </source>
</evidence>
<dbReference type="AlphaFoldDB" id="A0A426Z4W3"/>